<comment type="similarity">
    <text evidence="1">Belongs to the UPF0065 (bug) family.</text>
</comment>
<gene>
    <name evidence="2" type="ORF">LMG1861_02599</name>
</gene>
<evidence type="ECO:0000313" key="3">
    <source>
        <dbReference type="Proteomes" id="UP000494105"/>
    </source>
</evidence>
<accession>A0A6S7CYG4</accession>
<reference evidence="2 3" key="1">
    <citation type="submission" date="2020-04" db="EMBL/GenBank/DDBJ databases">
        <authorList>
            <person name="De Canck E."/>
        </authorList>
    </citation>
    <scope>NUCLEOTIDE SEQUENCE [LARGE SCALE GENOMIC DNA]</scope>
    <source>
        <strain evidence="2 3">LMG 1861</strain>
    </source>
</reference>
<evidence type="ECO:0000313" key="2">
    <source>
        <dbReference type="EMBL" id="CAB3867716.1"/>
    </source>
</evidence>
<name>A0A6S7CYG4_9BURK</name>
<proteinExistence type="inferred from homology"/>
<dbReference type="SUPFAM" id="SSF53850">
    <property type="entry name" value="Periplasmic binding protein-like II"/>
    <property type="match status" value="1"/>
</dbReference>
<dbReference type="CDD" id="cd07012">
    <property type="entry name" value="PBP2_Bug_TTT"/>
    <property type="match status" value="1"/>
</dbReference>
<protein>
    <recommendedName>
        <fullName evidence="4">Tripartite tricarboxylate transporter substrate binding protein</fullName>
    </recommendedName>
</protein>
<dbReference type="RefSeq" id="WP_175128606.1">
    <property type="nucleotide sequence ID" value="NZ_CADILD010000002.1"/>
</dbReference>
<dbReference type="EMBL" id="CADILD010000002">
    <property type="protein sequence ID" value="CAB3867716.1"/>
    <property type="molecule type" value="Genomic_DNA"/>
</dbReference>
<dbReference type="Gene3D" id="3.40.190.10">
    <property type="entry name" value="Periplasmic binding protein-like II"/>
    <property type="match status" value="1"/>
</dbReference>
<dbReference type="Gene3D" id="3.40.190.150">
    <property type="entry name" value="Bordetella uptake gene, domain 1"/>
    <property type="match status" value="1"/>
</dbReference>
<dbReference type="InterPro" id="IPR042100">
    <property type="entry name" value="Bug_dom1"/>
</dbReference>
<dbReference type="InterPro" id="IPR005064">
    <property type="entry name" value="BUG"/>
</dbReference>
<dbReference type="AlphaFoldDB" id="A0A6S7CYG4"/>
<evidence type="ECO:0008006" key="4">
    <source>
        <dbReference type="Google" id="ProtNLM"/>
    </source>
</evidence>
<sequence>MNDQSMLPRVRARLFTSGSTSARMGLLAVLTLAGGIFGAASLAQTAYPSRTVSIVVPSSAGSPSDMIARLLAKEITAQTNAGVVTEDKPGANGIIGVQYVRNAPADGHTLLFTTMSPMVLNKYLFKSLPYDPDADFVPVGIMFRSTMFVAVNPKQPFTTVGQLIESGRREPGKLNFGFGTAVPQLAGSMFMQLTGARYTFVPYKSHNAMVSALMSGEIDMTITDTATLAPYLKAGQVRALATTNPARLAAYPDIPTLRELGIGYELVAWHGLFVRRGTSPQIVERLADLLKKAAQSTELNMYLANSSLDNFMMTGEGVQEYIQNDSERWKKITHDAGVVPN</sequence>
<dbReference type="PANTHER" id="PTHR42928">
    <property type="entry name" value="TRICARBOXYLATE-BINDING PROTEIN"/>
    <property type="match status" value="1"/>
</dbReference>
<dbReference type="PANTHER" id="PTHR42928:SF5">
    <property type="entry name" value="BLR1237 PROTEIN"/>
    <property type="match status" value="1"/>
</dbReference>
<dbReference type="PIRSF" id="PIRSF017082">
    <property type="entry name" value="YflP"/>
    <property type="match status" value="1"/>
</dbReference>
<organism evidence="2 3">
    <name type="scientific">Achromobacter piechaudii</name>
    <dbReference type="NCBI Taxonomy" id="72556"/>
    <lineage>
        <taxon>Bacteria</taxon>
        <taxon>Pseudomonadati</taxon>
        <taxon>Pseudomonadota</taxon>
        <taxon>Betaproteobacteria</taxon>
        <taxon>Burkholderiales</taxon>
        <taxon>Alcaligenaceae</taxon>
        <taxon>Achromobacter</taxon>
    </lineage>
</organism>
<evidence type="ECO:0000256" key="1">
    <source>
        <dbReference type="ARBA" id="ARBA00006987"/>
    </source>
</evidence>
<dbReference type="Proteomes" id="UP000494105">
    <property type="component" value="Unassembled WGS sequence"/>
</dbReference>
<dbReference type="Pfam" id="PF03401">
    <property type="entry name" value="TctC"/>
    <property type="match status" value="1"/>
</dbReference>